<evidence type="ECO:0000313" key="2">
    <source>
        <dbReference type="Proteomes" id="UP001642360"/>
    </source>
</evidence>
<organism evidence="1 2">
    <name type="scientific">Ilex paraguariensis</name>
    <name type="common">yerba mate</name>
    <dbReference type="NCBI Taxonomy" id="185542"/>
    <lineage>
        <taxon>Eukaryota</taxon>
        <taxon>Viridiplantae</taxon>
        <taxon>Streptophyta</taxon>
        <taxon>Embryophyta</taxon>
        <taxon>Tracheophyta</taxon>
        <taxon>Spermatophyta</taxon>
        <taxon>Magnoliopsida</taxon>
        <taxon>eudicotyledons</taxon>
        <taxon>Gunneridae</taxon>
        <taxon>Pentapetalae</taxon>
        <taxon>asterids</taxon>
        <taxon>campanulids</taxon>
        <taxon>Aquifoliales</taxon>
        <taxon>Aquifoliaceae</taxon>
        <taxon>Ilex</taxon>
    </lineage>
</organism>
<reference evidence="1 2" key="1">
    <citation type="submission" date="2024-02" db="EMBL/GenBank/DDBJ databases">
        <authorList>
            <person name="Vignale AGUSTIN F."/>
            <person name="Sosa J E."/>
            <person name="Modenutti C."/>
        </authorList>
    </citation>
    <scope>NUCLEOTIDE SEQUENCE [LARGE SCALE GENOMIC DNA]</scope>
</reference>
<name>A0ABC8S4Z5_9AQUA</name>
<dbReference type="Proteomes" id="UP001642360">
    <property type="component" value="Unassembled WGS sequence"/>
</dbReference>
<gene>
    <name evidence="1" type="ORF">ILEXP_LOCUS20520</name>
</gene>
<dbReference type="AlphaFoldDB" id="A0ABC8S4Z5"/>
<comment type="caution">
    <text evidence="1">The sequence shown here is derived from an EMBL/GenBank/DDBJ whole genome shotgun (WGS) entry which is preliminary data.</text>
</comment>
<evidence type="ECO:0000313" key="1">
    <source>
        <dbReference type="EMBL" id="CAK9152301.1"/>
    </source>
</evidence>
<proteinExistence type="predicted"/>
<keyword evidence="2" id="KW-1185">Reference proteome</keyword>
<accession>A0ABC8S4Z5</accession>
<dbReference type="EMBL" id="CAUOFW020002258">
    <property type="protein sequence ID" value="CAK9152301.1"/>
    <property type="molecule type" value="Genomic_DNA"/>
</dbReference>
<protein>
    <submittedName>
        <fullName evidence="1">Uncharacterized protein</fullName>
    </submittedName>
</protein>
<sequence length="107" mass="12068">MVTIATPRNRQRRKRVDSIGETSGQVLYLEHVTPRGQTIIPMIFREVPRIVDWGDSDVNKQMNDILKLGGFNLEEMNDILKLGGFHLEELNVFVEEELSDGALGTAS</sequence>